<gene>
    <name evidence="2" type="ORF">B0J15DRAFT_506235</name>
</gene>
<proteinExistence type="predicted"/>
<reference evidence="2" key="1">
    <citation type="journal article" date="2021" name="Nat. Commun.">
        <title>Genetic determinants of endophytism in the Arabidopsis root mycobiome.</title>
        <authorList>
            <person name="Mesny F."/>
            <person name="Miyauchi S."/>
            <person name="Thiergart T."/>
            <person name="Pickel B."/>
            <person name="Atanasova L."/>
            <person name="Karlsson M."/>
            <person name="Huettel B."/>
            <person name="Barry K.W."/>
            <person name="Haridas S."/>
            <person name="Chen C."/>
            <person name="Bauer D."/>
            <person name="Andreopoulos W."/>
            <person name="Pangilinan J."/>
            <person name="LaButti K."/>
            <person name="Riley R."/>
            <person name="Lipzen A."/>
            <person name="Clum A."/>
            <person name="Drula E."/>
            <person name="Henrissat B."/>
            <person name="Kohler A."/>
            <person name="Grigoriev I.V."/>
            <person name="Martin F.M."/>
            <person name="Hacquard S."/>
        </authorList>
    </citation>
    <scope>NUCLEOTIDE SEQUENCE</scope>
    <source>
        <strain evidence="2">FSSC 5 MPI-SDFR-AT-0091</strain>
    </source>
</reference>
<comment type="caution">
    <text evidence="2">The sequence shown here is derived from an EMBL/GenBank/DDBJ whole genome shotgun (WGS) entry which is preliminary data.</text>
</comment>
<dbReference type="Proteomes" id="UP000736672">
    <property type="component" value="Unassembled WGS sequence"/>
</dbReference>
<evidence type="ECO:0000256" key="1">
    <source>
        <dbReference type="SAM" id="MobiDB-lite"/>
    </source>
</evidence>
<feature type="compositionally biased region" description="Polar residues" evidence="1">
    <location>
        <begin position="7"/>
        <end position="22"/>
    </location>
</feature>
<evidence type="ECO:0000313" key="2">
    <source>
        <dbReference type="EMBL" id="KAH7230716.1"/>
    </source>
</evidence>
<keyword evidence="3" id="KW-1185">Reference proteome</keyword>
<evidence type="ECO:0000313" key="3">
    <source>
        <dbReference type="Proteomes" id="UP000736672"/>
    </source>
</evidence>
<name>A0A9P9G1C8_FUSSL</name>
<feature type="region of interest" description="Disordered" evidence="1">
    <location>
        <begin position="1"/>
        <end position="22"/>
    </location>
</feature>
<dbReference type="EMBL" id="JAGTJS010000036">
    <property type="protein sequence ID" value="KAH7230716.1"/>
    <property type="molecule type" value="Genomic_DNA"/>
</dbReference>
<sequence>MTGRSPAAQTTPQEASEPNYRSLQRRNLRLEKEYAKLWDEWKELGEVLSELQAKHQPLGQLEDSDIIPRAEQLRYSISNLSQQWPGDTPMKSTPAEVQYLPYLQSITPESSGYLTLLNNPNRRPQIIEAFIWRVLTSEVFGRFHWAGEEIAPSVRDLERWLATISKSDPSRHSELRMWTSKTTELLLEALDDKEQETSDHLERLKRGIVRQVLKALEVPENSKQGIVRQLDDILDNALDIDRGLSQQVAEWEWQYSGVNYEERLLFDQDFMMLDEPSKKKGQKVVWLVISPALVKRGDTDSTNYDLETVGMKMGVSCKGF</sequence>
<accession>A0A9P9G1C8</accession>
<organism evidence="2 3">
    <name type="scientific">Fusarium solani</name>
    <name type="common">Filamentous fungus</name>
    <dbReference type="NCBI Taxonomy" id="169388"/>
    <lineage>
        <taxon>Eukaryota</taxon>
        <taxon>Fungi</taxon>
        <taxon>Dikarya</taxon>
        <taxon>Ascomycota</taxon>
        <taxon>Pezizomycotina</taxon>
        <taxon>Sordariomycetes</taxon>
        <taxon>Hypocreomycetidae</taxon>
        <taxon>Hypocreales</taxon>
        <taxon>Nectriaceae</taxon>
        <taxon>Fusarium</taxon>
        <taxon>Fusarium solani species complex</taxon>
    </lineage>
</organism>
<dbReference type="AlphaFoldDB" id="A0A9P9G1C8"/>
<dbReference type="OrthoDB" id="5213630at2759"/>
<protein>
    <submittedName>
        <fullName evidence="2">Uncharacterized protein</fullName>
    </submittedName>
</protein>